<dbReference type="Proteomes" id="UP001163046">
    <property type="component" value="Unassembled WGS sequence"/>
</dbReference>
<feature type="region of interest" description="Disordered" evidence="1">
    <location>
        <begin position="2125"/>
        <end position="2155"/>
    </location>
</feature>
<evidence type="ECO:0000259" key="2">
    <source>
        <dbReference type="Pfam" id="PF04326"/>
    </source>
</evidence>
<dbReference type="Pfam" id="PF04326">
    <property type="entry name" value="SLFN_AlbA_2"/>
    <property type="match status" value="1"/>
</dbReference>
<evidence type="ECO:0000256" key="1">
    <source>
        <dbReference type="SAM" id="MobiDB-lite"/>
    </source>
</evidence>
<organism evidence="3 4">
    <name type="scientific">Desmophyllum pertusum</name>
    <dbReference type="NCBI Taxonomy" id="174260"/>
    <lineage>
        <taxon>Eukaryota</taxon>
        <taxon>Metazoa</taxon>
        <taxon>Cnidaria</taxon>
        <taxon>Anthozoa</taxon>
        <taxon>Hexacorallia</taxon>
        <taxon>Scleractinia</taxon>
        <taxon>Caryophylliina</taxon>
        <taxon>Caryophylliidae</taxon>
        <taxon>Desmophyllum</taxon>
    </lineage>
</organism>
<feature type="compositionally biased region" description="Basic and acidic residues" evidence="1">
    <location>
        <begin position="598"/>
        <end position="635"/>
    </location>
</feature>
<evidence type="ECO:0000313" key="4">
    <source>
        <dbReference type="Proteomes" id="UP001163046"/>
    </source>
</evidence>
<name>A0A9W9ZK63_9CNID</name>
<feature type="region of interest" description="Disordered" evidence="1">
    <location>
        <begin position="2167"/>
        <end position="2190"/>
    </location>
</feature>
<dbReference type="EMBL" id="MU825905">
    <property type="protein sequence ID" value="KAJ7383182.1"/>
    <property type="molecule type" value="Genomic_DNA"/>
</dbReference>
<gene>
    <name evidence="3" type="primary">SAMD9L_4</name>
    <name evidence="3" type="ORF">OS493_030338</name>
</gene>
<feature type="region of interest" description="Disordered" evidence="1">
    <location>
        <begin position="2070"/>
        <end position="2103"/>
    </location>
</feature>
<feature type="region of interest" description="Disordered" evidence="1">
    <location>
        <begin position="121"/>
        <end position="217"/>
    </location>
</feature>
<accession>A0A9W9ZK63</accession>
<dbReference type="OrthoDB" id="5984514at2759"/>
<protein>
    <submittedName>
        <fullName evidence="3">Sterile alpha motif</fullName>
    </submittedName>
</protein>
<evidence type="ECO:0000313" key="3">
    <source>
        <dbReference type="EMBL" id="KAJ7383182.1"/>
    </source>
</evidence>
<sequence>MTREDDPEYQRAFATLEELDLGSLKPVFKEKHFRDKTLSFIKSEDELRLILKEELELPFGQRFEFSRLWFQKYHENEEKTTIQVKKEFSSNKNVQVPQLDQKHTSVPSGAVAVVNDKYEKKEIDEGEATLEPSMKDPMKEETEVYFEDKNTDDKRKVTELLAPDDKRELPADGPQSEKANELDQAEALDSSSSIREEDGEQEKEVEENMSEIAGSEVLNSLSLSGDMSIKRSDSSATANEITLAEGNIVEVEKHQENSLTEDITVKGSNPSTEDDKSASKSTSIDVDERGISTDERGATPVVNDEDPLAVADNNDNQGDGLTVGDEDKKIPQNERDVDTRLGEDENKPSNQECSTQSKGKKKNKKKKKKKASKGIGCAQSTIKREEAKIEELSSSEAEDDKSARKSTSIDVDERGISTDERGATSVVNDEDPLAVADNNDNQGDGLIVGGEDENKPSNQESSSQNKGKKKKASKGIGCTQSTIKSEEAKIEEPSSSEGQLTSILLDPPAITEEVTSAKGDIVEVEAHPEKDEKSVITTENHAKVLITNNDSSISHITKIGTTSEKCSSENAQQVVSSETIACSGPLLKNVASSSLTERGNDTSDTYEEKTVNQERQSEGKHLKPRARNQENDSKKISRCNPRARGVAGRNTFYEKGYVLDAEENRELEFKSLVSAQPCSLPWKIMEKAKKFICACLNNDRNGIIYFGVGDSQEQGSKYKHGEILGLEVEDIKDDVNKAFQFVLDDHIKSDAGPLQKGGEQNCINIHFVPVKSQGNRTDLYVIEIEVARDWRFCKENVYYSKNWTEKRGDKDCVEKKALSDFFKVKDEFDDVAIRTNGASSCVKKLEVDRQVKKPLEIKYKEWRRKDKHGANEIPEELSLEDADAKKFSVLLRERLRELNHKDYSYILVANKLPAQYRGTAHLSFLQNIPWVAVFDLFDSSSKGDGLHYACNETTDAQRAKIRTLDDFKDVTPDKDALLSTRGTTWILSNEEMQKGDWIKCSKDCSYRALSAYKECFLPGRLVCVFLCLSETAVEEMADMMESSFSILGSSASSCVTIISETTPVAEAFIKASKLSLRKDLRECSITGIPWILFKEIVRETVGPSKFDERGATTELPYFTGQLKEVLNKSVNSWNDLEVYSPNPRLPKFAEAIEKERDAFYKGAQASQINLVQDHDIHRSLQKDLNTKVERALKSLSKENIDANYHVKTVTVPYEPGSGATTLCRRILWNKRKDYRCAVIKAITPSTDYQIDKLQRIAYDEKNINFSLPVLVLVDNFPESDVRLLTEHIIKRQTKCVVLATLPIAKSATNTKFEVMPLRKLDEVETSLVKNILINITSDNEKRREAEQVLEREKRFIWFGLELFGRDYLKIEKRLQNHIHSILMAFLGDLQMMHKMMLEMCCFLSMYSDGSVILPHSVVMDYLYDTSFVAKQRGSAIQYVHEVFGGLLLEEQNEINGYYGWRPAHSLVSEVVTSRISIEDTAIRSLEQVCNGKAYVLKFLRQQVFRLFLDRKRISDPVFVEEQTTDDGAVGTDLENEVFGFYGRRTRYSPVIVDILDKESSIQGALKVLLTICEQATQTEDKAYAWQQLARFMGYEMRANEMDTQNELHNRLYNAMTKEQPVKLPMPSTGIDAAHIAVDIAVSHQPSYTNHYTTKGVLFLFQLRDFKPPLLRLLPKAIEICRKALDVYDKALQNSREPNHFSMIGKIQAIVSLLQIVKALPCFHSDDRKFTTYLKKGDVPPDMAEVLSTNEQDYVQSLSSTTLDLLNELFGNVKLKQTTTYDENEIRGLNNAKIRASNLRRKFYEITGFDKRELTSEEYSIRPSPSTKELALYQQEVQDILFIKDETPYSAWSNLSDIEVRSIYKLLKSLCLRGCGSHNDMLIFSKACLHLKDRPPVDELDKIVNIWVEKYPNSEWAHLFYYMIHFPIPNGSLASYNPRTKASIKKCGNIVREKAGSGFRKSGAEYFLCKGIGLHAILSSQEFRWLETKWKTKTEFWRGKKPSERLERVQGQKDVGSKGIISYQGMQLHFDNTLYPNESKDDLWFYVGFTVAGPYAYDPVDNDTYATLRREAESSTSLPTAYSSSERSNGSGKWSNVPRHLGRSKTLASRNSEALYDVASVQPHSVNENIRENVPVQHPVRSSPRLPRDKNNGLSEWAETDPIYTSPFSSSSASASANQHQNESYSGWGLQRSALSTEKSAERKRPTVAESRMEAKFVMKKRPDNWKTVVGTRGRDRKKTFEPICVSVDGRLHHGAFVLGVWKSKECLYHNCKSEIHDTNRCRYAHGWRGDTLQYVCTKCTEEDLPCCKEKDKHEQCIWNLGPYYNRSGEIWKCAKGLR</sequence>
<feature type="compositionally biased region" description="Basic and acidic residues" evidence="1">
    <location>
        <begin position="382"/>
        <end position="391"/>
    </location>
</feature>
<feature type="compositionally biased region" description="Basic and acidic residues" evidence="1">
    <location>
        <begin position="325"/>
        <end position="347"/>
    </location>
</feature>
<feature type="compositionally biased region" description="Basic and acidic residues" evidence="1">
    <location>
        <begin position="286"/>
        <end position="297"/>
    </location>
</feature>
<feature type="compositionally biased region" description="Basic and acidic residues" evidence="1">
    <location>
        <begin position="411"/>
        <end position="422"/>
    </location>
</feature>
<feature type="compositionally biased region" description="Polar residues" evidence="1">
    <location>
        <begin position="257"/>
        <end position="271"/>
    </location>
</feature>
<dbReference type="PANTHER" id="PTHR16155">
    <property type="entry name" value="DED DOMAIN-CONTAINING PROTEIN"/>
    <property type="match status" value="1"/>
</dbReference>
<feature type="compositionally biased region" description="Polar residues" evidence="1">
    <location>
        <begin position="348"/>
        <end position="357"/>
    </location>
</feature>
<feature type="compositionally biased region" description="Low complexity" evidence="1">
    <location>
        <begin position="2073"/>
        <end position="2084"/>
    </location>
</feature>
<dbReference type="GO" id="GO:0005737">
    <property type="term" value="C:cytoplasm"/>
    <property type="evidence" value="ECO:0007669"/>
    <property type="project" value="TreeGrafter"/>
</dbReference>
<keyword evidence="4" id="KW-1185">Reference proteome</keyword>
<feature type="compositionally biased region" description="Acidic residues" evidence="1">
    <location>
        <begin position="197"/>
        <end position="209"/>
    </location>
</feature>
<dbReference type="PANTHER" id="PTHR16155:SF19">
    <property type="entry name" value="DED DOMAIN-CONTAINING PROTEIN"/>
    <property type="match status" value="1"/>
</dbReference>
<feature type="region of interest" description="Disordered" evidence="1">
    <location>
        <begin position="243"/>
        <end position="508"/>
    </location>
</feature>
<feature type="compositionally biased region" description="Basic residues" evidence="1">
    <location>
        <begin position="358"/>
        <end position="372"/>
    </location>
</feature>
<feature type="domain" description="Schlafen AlbA-2" evidence="2">
    <location>
        <begin position="663"/>
        <end position="791"/>
    </location>
</feature>
<proteinExistence type="predicted"/>
<feature type="region of interest" description="Disordered" evidence="1">
    <location>
        <begin position="593"/>
        <end position="637"/>
    </location>
</feature>
<dbReference type="InterPro" id="IPR007421">
    <property type="entry name" value="Schlafen_AlbA_2_dom"/>
</dbReference>
<feature type="compositionally biased region" description="Basic and acidic residues" evidence="1">
    <location>
        <begin position="133"/>
        <end position="170"/>
    </location>
</feature>
<feature type="compositionally biased region" description="Polar residues" evidence="1">
    <location>
        <begin position="493"/>
        <end position="502"/>
    </location>
</feature>
<reference evidence="3" key="1">
    <citation type="submission" date="2023-01" db="EMBL/GenBank/DDBJ databases">
        <title>Genome assembly of the deep-sea coral Lophelia pertusa.</title>
        <authorList>
            <person name="Herrera S."/>
            <person name="Cordes E."/>
        </authorList>
    </citation>
    <scope>NUCLEOTIDE SEQUENCE</scope>
    <source>
        <strain evidence="3">USNM1676648</strain>
        <tissue evidence="3">Polyp</tissue>
    </source>
</reference>
<comment type="caution">
    <text evidence="3">The sequence shown here is derived from an EMBL/GenBank/DDBJ whole genome shotgun (WGS) entry which is preliminary data.</text>
</comment>